<protein>
    <submittedName>
        <fullName evidence="3">Major capsid protein</fullName>
    </submittedName>
</protein>
<proteinExistence type="predicted"/>
<evidence type="ECO:0000256" key="1">
    <source>
        <dbReference type="SAM" id="Phobius"/>
    </source>
</evidence>
<gene>
    <name evidence="3" type="ORF">ACFOJE_17900</name>
</gene>
<keyword evidence="1" id="KW-0812">Transmembrane</keyword>
<feature type="chain" id="PRO_5045376624" evidence="2">
    <location>
        <begin position="27"/>
        <end position="72"/>
    </location>
</feature>
<dbReference type="InterPro" id="IPR008020">
    <property type="entry name" value="G8P"/>
</dbReference>
<dbReference type="Proteomes" id="UP001595457">
    <property type="component" value="Unassembled WGS sequence"/>
</dbReference>
<dbReference type="Gene3D" id="1.20.5.230">
    <property type="match status" value="1"/>
</dbReference>
<organism evidence="3 4">
    <name type="scientific">Azotobacter bryophylli</name>
    <dbReference type="NCBI Taxonomy" id="1986537"/>
    <lineage>
        <taxon>Bacteria</taxon>
        <taxon>Pseudomonadati</taxon>
        <taxon>Pseudomonadota</taxon>
        <taxon>Gammaproteobacteria</taxon>
        <taxon>Pseudomonadales</taxon>
        <taxon>Pseudomonadaceae</taxon>
        <taxon>Azotobacter</taxon>
    </lineage>
</organism>
<sequence>MNFRTSFRNTCIAAFTGATFAAPAFAADIDPTAAVTAIGSAQGAGVTVGQAVIAAVAALVAIGIIIAIVRKI</sequence>
<dbReference type="EMBL" id="JBHRSJ010000034">
    <property type="protein sequence ID" value="MFC2974077.1"/>
    <property type="molecule type" value="Genomic_DNA"/>
</dbReference>
<evidence type="ECO:0000313" key="3">
    <source>
        <dbReference type="EMBL" id="MFC2974077.1"/>
    </source>
</evidence>
<name>A0ABV7AZV3_9GAMM</name>
<evidence type="ECO:0000256" key="2">
    <source>
        <dbReference type="SAM" id="SignalP"/>
    </source>
</evidence>
<keyword evidence="1" id="KW-1133">Transmembrane helix</keyword>
<keyword evidence="2" id="KW-0732">Signal</keyword>
<accession>A0ABV7AZV3</accession>
<feature type="transmembrane region" description="Helical" evidence="1">
    <location>
        <begin position="50"/>
        <end position="69"/>
    </location>
</feature>
<dbReference type="RefSeq" id="WP_377816043.1">
    <property type="nucleotide sequence ID" value="NZ_JBHRSJ010000034.1"/>
</dbReference>
<evidence type="ECO:0000313" key="4">
    <source>
        <dbReference type="Proteomes" id="UP001595457"/>
    </source>
</evidence>
<reference evidence="4" key="1">
    <citation type="journal article" date="2019" name="Int. J. Syst. Evol. Microbiol.">
        <title>The Global Catalogue of Microorganisms (GCM) 10K type strain sequencing project: providing services to taxonomists for standard genome sequencing and annotation.</title>
        <authorList>
            <consortium name="The Broad Institute Genomics Platform"/>
            <consortium name="The Broad Institute Genome Sequencing Center for Infectious Disease"/>
            <person name="Wu L."/>
            <person name="Ma J."/>
        </authorList>
    </citation>
    <scope>NUCLEOTIDE SEQUENCE [LARGE SCALE GENOMIC DNA]</scope>
    <source>
        <strain evidence="4">KCTC 62195</strain>
    </source>
</reference>
<feature type="signal peptide" evidence="2">
    <location>
        <begin position="1"/>
        <end position="26"/>
    </location>
</feature>
<comment type="caution">
    <text evidence="3">The sequence shown here is derived from an EMBL/GenBank/DDBJ whole genome shotgun (WGS) entry which is preliminary data.</text>
</comment>
<dbReference type="Pfam" id="PF05356">
    <property type="entry name" value="Phage_Coat_B"/>
    <property type="match status" value="1"/>
</dbReference>
<keyword evidence="4" id="KW-1185">Reference proteome</keyword>
<keyword evidence="1" id="KW-0472">Membrane</keyword>